<dbReference type="Pfam" id="PF02627">
    <property type="entry name" value="CMD"/>
    <property type="match status" value="1"/>
</dbReference>
<dbReference type="EMBL" id="CP016804">
    <property type="protein sequence ID" value="APE94869.1"/>
    <property type="molecule type" value="Genomic_DNA"/>
</dbReference>
<dbReference type="EMBL" id="CP016070">
    <property type="protein sequence ID" value="AOW79618.1"/>
    <property type="molecule type" value="Genomic_DNA"/>
</dbReference>
<dbReference type="PATRIC" id="fig|1855411.3.peg.416"/>
<reference evidence="6" key="2">
    <citation type="submission" date="2016-08" db="EMBL/GenBank/DDBJ databases">
        <title>Discovery of first anaerobic lithoheterotrophic haloarchae widely represented in hypersaline habitats.</title>
        <authorList>
            <person name="Sorokin D.Y."/>
            <person name="Kublanov I.V."/>
            <person name="Roman P."/>
            <person name="Sinninghe Damste J.S."/>
            <person name="Golyshin P.N."/>
            <person name="Rojo D."/>
            <person name="Ciordia S."/>
            <person name="Mena Md.C."/>
            <person name="Ferrer M."/>
            <person name="Smedile F."/>
            <person name="Messina E."/>
            <person name="La Cono V."/>
            <person name="Yakimov M.M."/>
        </authorList>
    </citation>
    <scope>NUCLEOTIDE SEQUENCE [LARGE SCALE GENOMIC DNA]</scope>
    <source>
        <strain evidence="6">HSR6</strain>
    </source>
</reference>
<dbReference type="Proteomes" id="UP000186165">
    <property type="component" value="Chromosome"/>
</dbReference>
<reference evidence="4" key="3">
    <citation type="journal article" date="2017" name="ISME J.">
        <title>Discovery of anaerobic lithoheterotrophic haloarchaea, ubiquitous in hypersaline habitats.</title>
        <authorList>
            <person name="Sorokin D.Y."/>
            <person name="Messina E."/>
            <person name="Smedile F."/>
            <person name="Roman P."/>
            <person name="Damste J.S.S."/>
            <person name="Ciordia S."/>
            <person name="Mena M.C."/>
            <person name="Ferrer M."/>
            <person name="Golyshin P.N."/>
            <person name="Kublanov I.V."/>
            <person name="Samarov N.I."/>
            <person name="Toshchakov S.V."/>
            <person name="La Cono V."/>
            <person name="Yakimov M.M."/>
        </authorList>
    </citation>
    <scope>NUCLEOTIDE SEQUENCE</scope>
    <source>
        <strain evidence="4">HSR6</strain>
    </source>
</reference>
<dbReference type="KEGG" id="hhsr:HSR6_0403"/>
<dbReference type="GeneID" id="30416929"/>
<dbReference type="Gene3D" id="1.20.1290.10">
    <property type="entry name" value="AhpD-like"/>
    <property type="match status" value="1"/>
</dbReference>
<dbReference type="GO" id="GO:0051920">
    <property type="term" value="F:peroxiredoxin activity"/>
    <property type="evidence" value="ECO:0007669"/>
    <property type="project" value="InterPro"/>
</dbReference>
<organism evidence="3 5">
    <name type="scientific">Halodesulfurarchaeum formicicum</name>
    <dbReference type="NCBI Taxonomy" id="1873524"/>
    <lineage>
        <taxon>Archaea</taxon>
        <taxon>Methanobacteriati</taxon>
        <taxon>Methanobacteriota</taxon>
        <taxon>Stenosarchaea group</taxon>
        <taxon>Halobacteria</taxon>
        <taxon>Halobacteriales</taxon>
        <taxon>Halobacteriaceae</taxon>
        <taxon>Halodesulfurarchaeum</taxon>
    </lineage>
</organism>
<sequence length="108" mass="11428">MSHDDDPPEEMPSTPSQFARDHPAVWDAYADLGAATAEAGPLEGEEKRLVKLALAIGAQSEGAVHSHVRRGLDEGLDPAAMRQVAILSIPTLGFPEAMAGLSWINDLA</sequence>
<dbReference type="PANTHER" id="PTHR33930:SF2">
    <property type="entry name" value="BLR3452 PROTEIN"/>
    <property type="match status" value="1"/>
</dbReference>
<keyword evidence="6" id="KW-1185">Reference proteome</keyword>
<feature type="domain" description="Carboxymuconolactone decarboxylase-like" evidence="2">
    <location>
        <begin position="23"/>
        <end position="105"/>
    </location>
</feature>
<dbReference type="AlphaFoldDB" id="A0A1D8S2N6"/>
<gene>
    <name evidence="4" type="ORF">HSR6_0403</name>
    <name evidence="3" type="ORF">HTSR_0418</name>
</gene>
<evidence type="ECO:0000313" key="3">
    <source>
        <dbReference type="EMBL" id="AOW79618.1"/>
    </source>
</evidence>
<accession>A0A1J1AAE7</accession>
<proteinExistence type="predicted"/>
<dbReference type="RefSeq" id="WP_070364374.1">
    <property type="nucleotide sequence ID" value="NZ_CP016070.1"/>
</dbReference>
<evidence type="ECO:0000313" key="6">
    <source>
        <dbReference type="Proteomes" id="UP000186165"/>
    </source>
</evidence>
<evidence type="ECO:0000259" key="2">
    <source>
        <dbReference type="Pfam" id="PF02627"/>
    </source>
</evidence>
<dbReference type="KEGG" id="halh:HTSR_0418"/>
<reference evidence="3 5" key="1">
    <citation type="submission" date="2016-06" db="EMBL/GenBank/DDBJ databases">
        <title>Discovery of anaerobic lithoheterotrophic haloarchaeon capable of sulfur respiration by hydrogen and formate.</title>
        <authorList>
            <person name="Sorokin D.Y."/>
            <person name="Kublanov I.V."/>
            <person name="Roman P."/>
            <person name="Sinninghe Damste J.S."/>
            <person name="Golyshin P.N."/>
            <person name="Rojo D."/>
            <person name="Ciordia S."/>
            <person name="Mena Md.C."/>
            <person name="Ferrer M."/>
            <person name="Smedile F."/>
            <person name="Messina E."/>
            <person name="La Cono V."/>
            <person name="Yakimov M.M."/>
        </authorList>
    </citation>
    <scope>NUCLEOTIDE SEQUENCE [LARGE SCALE GENOMIC DNA]</scope>
    <source>
        <strain evidence="3 5">HTSR1</strain>
    </source>
</reference>
<dbReference type="InterPro" id="IPR003779">
    <property type="entry name" value="CMD-like"/>
</dbReference>
<evidence type="ECO:0000313" key="4">
    <source>
        <dbReference type="EMBL" id="APE94869.1"/>
    </source>
</evidence>
<dbReference type="Proteomes" id="UP000185608">
    <property type="component" value="Chromosome"/>
</dbReference>
<evidence type="ECO:0000313" key="5">
    <source>
        <dbReference type="Proteomes" id="UP000185608"/>
    </source>
</evidence>
<feature type="region of interest" description="Disordered" evidence="1">
    <location>
        <begin position="1"/>
        <end position="22"/>
    </location>
</feature>
<protein>
    <submittedName>
        <fullName evidence="3">Carboxymuconolactone decarboxylase</fullName>
    </submittedName>
</protein>
<dbReference type="STRING" id="1873524.HSR6_0403"/>
<dbReference type="PANTHER" id="PTHR33930">
    <property type="entry name" value="ALKYL HYDROPEROXIDE REDUCTASE AHPD"/>
    <property type="match status" value="1"/>
</dbReference>
<dbReference type="InterPro" id="IPR029032">
    <property type="entry name" value="AhpD-like"/>
</dbReference>
<accession>A0A1D8S2N6</accession>
<name>A0A1D8S2N6_9EURY</name>
<dbReference type="SUPFAM" id="SSF69118">
    <property type="entry name" value="AhpD-like"/>
    <property type="match status" value="1"/>
</dbReference>
<dbReference type="OrthoDB" id="157117at2157"/>
<evidence type="ECO:0000256" key="1">
    <source>
        <dbReference type="SAM" id="MobiDB-lite"/>
    </source>
</evidence>